<keyword evidence="1" id="KW-0812">Transmembrane</keyword>
<evidence type="ECO:0000256" key="1">
    <source>
        <dbReference type="SAM" id="Phobius"/>
    </source>
</evidence>
<dbReference type="Gene3D" id="1.25.10.10">
    <property type="entry name" value="Leucine-rich Repeat Variant"/>
    <property type="match status" value="1"/>
</dbReference>
<name>A0A6N8L6D0_9SPHI</name>
<evidence type="ECO:0000313" key="3">
    <source>
        <dbReference type="Proteomes" id="UP000435036"/>
    </source>
</evidence>
<accession>A0A6N8L6D0</accession>
<dbReference type="InterPro" id="IPR016024">
    <property type="entry name" value="ARM-type_fold"/>
</dbReference>
<evidence type="ECO:0000313" key="2">
    <source>
        <dbReference type="EMBL" id="MVZ64021.1"/>
    </source>
</evidence>
<dbReference type="AlphaFoldDB" id="A0A6N8L6D0"/>
<dbReference type="EMBL" id="WSQA01000019">
    <property type="protein sequence ID" value="MVZ64021.1"/>
    <property type="molecule type" value="Genomic_DNA"/>
</dbReference>
<organism evidence="2 3">
    <name type="scientific">Sphingobacterium humi</name>
    <dbReference type="NCBI Taxonomy" id="1796905"/>
    <lineage>
        <taxon>Bacteria</taxon>
        <taxon>Pseudomonadati</taxon>
        <taxon>Bacteroidota</taxon>
        <taxon>Sphingobacteriia</taxon>
        <taxon>Sphingobacteriales</taxon>
        <taxon>Sphingobacteriaceae</taxon>
        <taxon>Sphingobacterium</taxon>
    </lineage>
</organism>
<dbReference type="RefSeq" id="WP_160370739.1">
    <property type="nucleotide sequence ID" value="NZ_WSQA01000019.1"/>
</dbReference>
<proteinExistence type="predicted"/>
<sequence>MNELITLQEVVLGIMLVLILVFLLIIAVLIYSFREFKIFSNQQTWKGLIDDQIMEVIVNGPGVPIKKDPGIQRWMRLGAFRRYFLGLLMESERKFAGTAVRALFGIFQLYDLEGEAYRLLRSNKPHLEARAIQALTVMEVREAMPQIKSKLTDKHPLVFQEAEYAMVRLEGFTGLSTFLDGLEHPISEWQQLRMLNSLTKIPTEGVAQLENWLQSTNRYVISFCLKIIRKFQLIQFHDQVQALLCHQDVKIQLEVVKTLLSIESDQTMAYLIQQFPQLPQEVQYEILKGIGYAREMAYADFVKVQLQEYPQDQGRVFAAESLMAIGEQDYLETASQQAQQDEAYLLILNHALQRKL</sequence>
<dbReference type="OrthoDB" id="1454284at2"/>
<reference evidence="2 3" key="1">
    <citation type="submission" date="2019-12" db="EMBL/GenBank/DDBJ databases">
        <authorList>
            <person name="Dong K."/>
        </authorList>
    </citation>
    <scope>NUCLEOTIDE SEQUENCE [LARGE SCALE GENOMIC DNA]</scope>
    <source>
        <strain evidence="2 3">JCM 31225</strain>
    </source>
</reference>
<dbReference type="InterPro" id="IPR011989">
    <property type="entry name" value="ARM-like"/>
</dbReference>
<dbReference type="Proteomes" id="UP000435036">
    <property type="component" value="Unassembled WGS sequence"/>
</dbReference>
<comment type="caution">
    <text evidence="2">The sequence shown here is derived from an EMBL/GenBank/DDBJ whole genome shotgun (WGS) entry which is preliminary data.</text>
</comment>
<keyword evidence="1" id="KW-1133">Transmembrane helix</keyword>
<protein>
    <recommendedName>
        <fullName evidence="4">HEAT repeat domain-containing protein</fullName>
    </recommendedName>
</protein>
<dbReference type="SUPFAM" id="SSF48371">
    <property type="entry name" value="ARM repeat"/>
    <property type="match status" value="1"/>
</dbReference>
<evidence type="ECO:0008006" key="4">
    <source>
        <dbReference type="Google" id="ProtNLM"/>
    </source>
</evidence>
<feature type="transmembrane region" description="Helical" evidence="1">
    <location>
        <begin position="12"/>
        <end position="33"/>
    </location>
</feature>
<gene>
    <name evidence="2" type="ORF">GQF63_18510</name>
</gene>
<keyword evidence="1" id="KW-0472">Membrane</keyword>
<keyword evidence="3" id="KW-1185">Reference proteome</keyword>